<dbReference type="Pfam" id="PF08387">
    <property type="entry name" value="FBD"/>
    <property type="match status" value="1"/>
</dbReference>
<dbReference type="InterPro" id="IPR050232">
    <property type="entry name" value="FBL13/AtMIF1-like"/>
</dbReference>
<name>A0A6D2IYS9_9BRAS</name>
<dbReference type="PANTHER" id="PTHR31900:SF25">
    <property type="entry name" value="FBD DOMAIN-CONTAINING PROTEIN"/>
    <property type="match status" value="1"/>
</dbReference>
<dbReference type="PANTHER" id="PTHR31900">
    <property type="entry name" value="F-BOX/RNI SUPERFAMILY PROTEIN-RELATED"/>
    <property type="match status" value="1"/>
</dbReference>
<evidence type="ECO:0000313" key="4">
    <source>
        <dbReference type="Proteomes" id="UP000467841"/>
    </source>
</evidence>
<feature type="domain" description="F-box/LRR-repeat protein 15/At3g58940/PEG3-like LRR" evidence="2">
    <location>
        <begin position="32"/>
        <end position="126"/>
    </location>
</feature>
<dbReference type="Proteomes" id="UP000467841">
    <property type="component" value="Unassembled WGS sequence"/>
</dbReference>
<proteinExistence type="predicted"/>
<dbReference type="InterPro" id="IPR006566">
    <property type="entry name" value="FBD"/>
</dbReference>
<gene>
    <name evidence="3" type="ORF">MERR_LOCUS19938</name>
</gene>
<protein>
    <submittedName>
        <fullName evidence="3">Uncharacterized protein</fullName>
    </submittedName>
</protein>
<dbReference type="InterPro" id="IPR055411">
    <property type="entry name" value="LRR_FXL15/At3g58940/PEG3-like"/>
</dbReference>
<reference evidence="3" key="1">
    <citation type="submission" date="2020-01" db="EMBL/GenBank/DDBJ databases">
        <authorList>
            <person name="Mishra B."/>
        </authorList>
    </citation>
    <scope>NUCLEOTIDE SEQUENCE [LARGE SCALE GENOMIC DNA]</scope>
</reference>
<dbReference type="SUPFAM" id="SSF52047">
    <property type="entry name" value="RNI-like"/>
    <property type="match status" value="1"/>
</dbReference>
<comment type="caution">
    <text evidence="3">The sequence shown here is derived from an EMBL/GenBank/DDBJ whole genome shotgun (WGS) entry which is preliminary data.</text>
</comment>
<organism evidence="3 4">
    <name type="scientific">Microthlaspi erraticum</name>
    <dbReference type="NCBI Taxonomy" id="1685480"/>
    <lineage>
        <taxon>Eukaryota</taxon>
        <taxon>Viridiplantae</taxon>
        <taxon>Streptophyta</taxon>
        <taxon>Embryophyta</taxon>
        <taxon>Tracheophyta</taxon>
        <taxon>Spermatophyta</taxon>
        <taxon>Magnoliopsida</taxon>
        <taxon>eudicotyledons</taxon>
        <taxon>Gunneridae</taxon>
        <taxon>Pentapetalae</taxon>
        <taxon>rosids</taxon>
        <taxon>malvids</taxon>
        <taxon>Brassicales</taxon>
        <taxon>Brassicaceae</taxon>
        <taxon>Coluteocarpeae</taxon>
        <taxon>Microthlaspi</taxon>
    </lineage>
</organism>
<evidence type="ECO:0000259" key="1">
    <source>
        <dbReference type="Pfam" id="PF08387"/>
    </source>
</evidence>
<dbReference type="OrthoDB" id="1298252at2759"/>
<dbReference type="Pfam" id="PF24758">
    <property type="entry name" value="LRR_At5g56370"/>
    <property type="match status" value="1"/>
</dbReference>
<evidence type="ECO:0000259" key="2">
    <source>
        <dbReference type="Pfam" id="PF24758"/>
    </source>
</evidence>
<dbReference type="Gene3D" id="3.80.10.10">
    <property type="entry name" value="Ribonuclease Inhibitor"/>
    <property type="match status" value="1"/>
</dbReference>
<accession>A0A6D2IYS9</accession>
<dbReference type="AlphaFoldDB" id="A0A6D2IYS9"/>
<sequence length="295" mass="33143">MAGRGKSKQARSKVLSDNNVDDASHFTSSIDDATKRKLQHLNVWCLRDNHSCEIPISLYTCETLVTLKLFEVVLRDVGSVSLPCLKTMYLKYVRYPNNATIKRLVSCCPVLEELKISGFGPEVILIDDSESRSYKIKNLESSFKLDISLGYGEDFNEAKVSSKREAIRKFLPGISKVGEMIIYLDTFKGFHHYSKLEPLPLFEYMTRLDATLCLSDLKWLPTFLECCPNLKSLVLALDNDYEKIGSEEINEISFSSVPECLLSSLESVDIKSSIAGNAAEMKLVRRSITCQVVVG</sequence>
<keyword evidence="4" id="KW-1185">Reference proteome</keyword>
<dbReference type="EMBL" id="CACVBM020001126">
    <property type="protein sequence ID" value="CAA7032703.1"/>
    <property type="molecule type" value="Genomic_DNA"/>
</dbReference>
<evidence type="ECO:0000313" key="3">
    <source>
        <dbReference type="EMBL" id="CAA7032703.1"/>
    </source>
</evidence>
<feature type="domain" description="FBD" evidence="1">
    <location>
        <begin position="255"/>
        <end position="285"/>
    </location>
</feature>
<dbReference type="InterPro" id="IPR032675">
    <property type="entry name" value="LRR_dom_sf"/>
</dbReference>